<evidence type="ECO:0000256" key="2">
    <source>
        <dbReference type="ARBA" id="ARBA00022475"/>
    </source>
</evidence>
<feature type="transmembrane region" description="Helical" evidence="7">
    <location>
        <begin position="92"/>
        <end position="114"/>
    </location>
</feature>
<dbReference type="Pfam" id="PF01790">
    <property type="entry name" value="LGT"/>
    <property type="match status" value="1"/>
</dbReference>
<gene>
    <name evidence="7 8" type="primary">lgt</name>
    <name evidence="8" type="ORF">COU22_03135</name>
</gene>
<dbReference type="UniPathway" id="UPA00664"/>
<dbReference type="NCBIfam" id="TIGR00544">
    <property type="entry name" value="lgt"/>
    <property type="match status" value="1"/>
</dbReference>
<comment type="function">
    <text evidence="7">Catalyzes the transfer of the diacylglyceryl group from phosphatidylglycerol to the sulfhydryl group of the N-terminal cysteine of a prolipoprotein, the first step in the formation of mature lipoproteins.</text>
</comment>
<name>A0A2M6WBT0_9BACT</name>
<feature type="transmembrane region" description="Helical" evidence="7">
    <location>
        <begin position="236"/>
        <end position="254"/>
    </location>
</feature>
<dbReference type="EMBL" id="PFBO01000115">
    <property type="protein sequence ID" value="PIT90260.1"/>
    <property type="molecule type" value="Genomic_DNA"/>
</dbReference>
<comment type="caution">
    <text evidence="8">The sequence shown here is derived from an EMBL/GenBank/DDBJ whole genome shotgun (WGS) entry which is preliminary data.</text>
</comment>
<accession>A0A2M6WBT0</accession>
<dbReference type="GO" id="GO:0042158">
    <property type="term" value="P:lipoprotein biosynthetic process"/>
    <property type="evidence" value="ECO:0007669"/>
    <property type="project" value="UniProtKB-UniRule"/>
</dbReference>
<evidence type="ECO:0000313" key="8">
    <source>
        <dbReference type="EMBL" id="PIT90260.1"/>
    </source>
</evidence>
<evidence type="ECO:0000313" key="9">
    <source>
        <dbReference type="Proteomes" id="UP000230543"/>
    </source>
</evidence>
<comment type="subcellular location">
    <subcellularLocation>
        <location evidence="7">Cell membrane</location>
        <topology evidence="7">Multi-pass membrane protein</topology>
    </subcellularLocation>
</comment>
<keyword evidence="3 7" id="KW-0808">Transferase</keyword>
<feature type="transmembrane region" description="Helical" evidence="7">
    <location>
        <begin position="172"/>
        <end position="191"/>
    </location>
</feature>
<dbReference type="InterPro" id="IPR001640">
    <property type="entry name" value="Lgt"/>
</dbReference>
<dbReference type="PROSITE" id="PS01311">
    <property type="entry name" value="LGT"/>
    <property type="match status" value="1"/>
</dbReference>
<protein>
    <recommendedName>
        <fullName evidence="7">Phosphatidylglycerol--prolipoprotein diacylglyceryl transferase</fullName>
        <ecNumber evidence="7">2.5.1.145</ecNumber>
    </recommendedName>
</protein>
<feature type="transmembrane region" description="Helical" evidence="7">
    <location>
        <begin position="22"/>
        <end position="41"/>
    </location>
</feature>
<feature type="transmembrane region" description="Helical" evidence="7">
    <location>
        <begin position="53"/>
        <end position="72"/>
    </location>
</feature>
<keyword evidence="5 7" id="KW-1133">Transmembrane helix</keyword>
<dbReference type="AlphaFoldDB" id="A0A2M6WBT0"/>
<feature type="transmembrane region" description="Helical" evidence="7">
    <location>
        <begin position="198"/>
        <end position="216"/>
    </location>
</feature>
<dbReference type="HAMAP" id="MF_01147">
    <property type="entry name" value="Lgt"/>
    <property type="match status" value="1"/>
</dbReference>
<keyword evidence="6 7" id="KW-0472">Membrane</keyword>
<comment type="catalytic activity">
    <reaction evidence="7">
        <text>L-cysteinyl-[prolipoprotein] + a 1,2-diacyl-sn-glycero-3-phospho-(1'-sn-glycerol) = an S-1,2-diacyl-sn-glyceryl-L-cysteinyl-[prolipoprotein] + sn-glycerol 1-phosphate + H(+)</text>
        <dbReference type="Rhea" id="RHEA:56712"/>
        <dbReference type="Rhea" id="RHEA-COMP:14679"/>
        <dbReference type="Rhea" id="RHEA-COMP:14680"/>
        <dbReference type="ChEBI" id="CHEBI:15378"/>
        <dbReference type="ChEBI" id="CHEBI:29950"/>
        <dbReference type="ChEBI" id="CHEBI:57685"/>
        <dbReference type="ChEBI" id="CHEBI:64716"/>
        <dbReference type="ChEBI" id="CHEBI:140658"/>
        <dbReference type="EC" id="2.5.1.145"/>
    </reaction>
</comment>
<organism evidence="8 9">
    <name type="scientific">Candidatus Komeilibacteria bacterium CG10_big_fil_rev_8_21_14_0_10_41_13</name>
    <dbReference type="NCBI Taxonomy" id="1974476"/>
    <lineage>
        <taxon>Bacteria</taxon>
        <taxon>Candidatus Komeiliibacteriota</taxon>
    </lineage>
</organism>
<keyword evidence="2 7" id="KW-1003">Cell membrane</keyword>
<dbReference type="Proteomes" id="UP000230543">
    <property type="component" value="Unassembled WGS sequence"/>
</dbReference>
<sequence length="258" mass="29505">MTAFLHHNLPDSLILEIGFLKLHWYGLLIAIAILVCLFILSKLARFRQIALDQIFDLSFYLIIFGFIGARLWHILFYNLSYFINQPLAVFKVWQGGLAIHGAILAGLITVYLYAKKQKLSFWLLADLLAVVLPLGQAIGRWGNYFNQELYGKACSFSWCIPISGEAGYFHPVFLYESILSLILFISLLLVLRLGQLKVGMITVIYLGGYSLIRFFMEFLRLDIAGSWFWGLNWQQILSLAVMMLAVQLVLRLGLSKNR</sequence>
<evidence type="ECO:0000256" key="5">
    <source>
        <dbReference type="ARBA" id="ARBA00022989"/>
    </source>
</evidence>
<evidence type="ECO:0000256" key="3">
    <source>
        <dbReference type="ARBA" id="ARBA00022679"/>
    </source>
</evidence>
<dbReference type="GO" id="GO:0008961">
    <property type="term" value="F:phosphatidylglycerol-prolipoprotein diacylglyceryl transferase activity"/>
    <property type="evidence" value="ECO:0007669"/>
    <property type="project" value="UniProtKB-UniRule"/>
</dbReference>
<feature type="binding site" evidence="7">
    <location>
        <position position="140"/>
    </location>
    <ligand>
        <name>a 1,2-diacyl-sn-glycero-3-phospho-(1'-sn-glycerol)</name>
        <dbReference type="ChEBI" id="CHEBI:64716"/>
    </ligand>
</feature>
<keyword evidence="8" id="KW-0449">Lipoprotein</keyword>
<evidence type="ECO:0000256" key="4">
    <source>
        <dbReference type="ARBA" id="ARBA00022692"/>
    </source>
</evidence>
<dbReference type="PANTHER" id="PTHR30589">
    <property type="entry name" value="PROLIPOPROTEIN DIACYLGLYCERYL TRANSFERASE"/>
    <property type="match status" value="1"/>
</dbReference>
<dbReference type="GO" id="GO:0005886">
    <property type="term" value="C:plasma membrane"/>
    <property type="evidence" value="ECO:0007669"/>
    <property type="project" value="UniProtKB-SubCell"/>
</dbReference>
<comment type="pathway">
    <text evidence="7">Protein modification; lipoprotein biosynthesis (diacylglyceryl transfer).</text>
</comment>
<dbReference type="EC" id="2.5.1.145" evidence="7"/>
<dbReference type="PANTHER" id="PTHR30589:SF0">
    <property type="entry name" value="PHOSPHATIDYLGLYCEROL--PROLIPOPROTEIN DIACYLGLYCERYL TRANSFERASE"/>
    <property type="match status" value="1"/>
</dbReference>
<evidence type="ECO:0000256" key="7">
    <source>
        <dbReference type="HAMAP-Rule" id="MF_01147"/>
    </source>
</evidence>
<keyword evidence="4 7" id="KW-0812">Transmembrane</keyword>
<proteinExistence type="inferred from homology"/>
<comment type="similarity">
    <text evidence="1 7">Belongs to the Lgt family.</text>
</comment>
<evidence type="ECO:0000256" key="1">
    <source>
        <dbReference type="ARBA" id="ARBA00007150"/>
    </source>
</evidence>
<feature type="transmembrane region" description="Helical" evidence="7">
    <location>
        <begin position="121"/>
        <end position="139"/>
    </location>
</feature>
<reference evidence="9" key="1">
    <citation type="submission" date="2017-09" db="EMBL/GenBank/DDBJ databases">
        <title>Depth-based differentiation of microbial function through sediment-hosted aquifers and enrichment of novel symbionts in the deep terrestrial subsurface.</title>
        <authorList>
            <person name="Probst A.J."/>
            <person name="Ladd B."/>
            <person name="Jarett J.K."/>
            <person name="Geller-Mcgrath D.E."/>
            <person name="Sieber C.M.K."/>
            <person name="Emerson J.B."/>
            <person name="Anantharaman K."/>
            <person name="Thomas B.C."/>
            <person name="Malmstrom R."/>
            <person name="Stieglmeier M."/>
            <person name="Klingl A."/>
            <person name="Woyke T."/>
            <person name="Ryan C.M."/>
            <person name="Banfield J.F."/>
        </authorList>
    </citation>
    <scope>NUCLEOTIDE SEQUENCE [LARGE SCALE GENOMIC DNA]</scope>
</reference>
<evidence type="ECO:0000256" key="6">
    <source>
        <dbReference type="ARBA" id="ARBA00023136"/>
    </source>
</evidence>